<dbReference type="AlphaFoldDB" id="A0A5J4NQT0"/>
<organism evidence="2 3">
    <name type="scientific">Paragonimus westermani</name>
    <dbReference type="NCBI Taxonomy" id="34504"/>
    <lineage>
        <taxon>Eukaryota</taxon>
        <taxon>Metazoa</taxon>
        <taxon>Spiralia</taxon>
        <taxon>Lophotrochozoa</taxon>
        <taxon>Platyhelminthes</taxon>
        <taxon>Trematoda</taxon>
        <taxon>Digenea</taxon>
        <taxon>Plagiorchiida</taxon>
        <taxon>Troglotremata</taxon>
        <taxon>Troglotrematidae</taxon>
        <taxon>Paragonimus</taxon>
    </lineage>
</organism>
<proteinExistence type="predicted"/>
<name>A0A5J4NQT0_9TREM</name>
<reference evidence="2 3" key="1">
    <citation type="journal article" date="2019" name="Gigascience">
        <title>Whole-genome sequence of the oriental lung fluke Paragonimus westermani.</title>
        <authorList>
            <person name="Oey H."/>
            <person name="Zakrzewski M."/>
            <person name="Narain K."/>
            <person name="Devi K.R."/>
            <person name="Agatsuma T."/>
            <person name="Nawaratna S."/>
            <person name="Gobert G.N."/>
            <person name="Jones M.K."/>
            <person name="Ragan M.A."/>
            <person name="McManus D.P."/>
            <person name="Krause L."/>
        </authorList>
    </citation>
    <scope>NUCLEOTIDE SEQUENCE [LARGE SCALE GENOMIC DNA]</scope>
    <source>
        <strain evidence="2 3">IND2009</strain>
    </source>
</reference>
<keyword evidence="3" id="KW-1185">Reference proteome</keyword>
<feature type="region of interest" description="Disordered" evidence="1">
    <location>
        <begin position="368"/>
        <end position="391"/>
    </location>
</feature>
<dbReference type="EMBL" id="QNGE01001287">
    <property type="protein sequence ID" value="KAA3677933.1"/>
    <property type="molecule type" value="Genomic_DNA"/>
</dbReference>
<dbReference type="PANTHER" id="PTHR10828:SF17">
    <property type="entry name" value="PROTEIN-TYROSINE-PHOSPHATASE"/>
    <property type="match status" value="1"/>
</dbReference>
<protein>
    <submittedName>
        <fullName evidence="2">Uncharacterized protein</fullName>
    </submittedName>
</protein>
<dbReference type="GO" id="GO:0004725">
    <property type="term" value="F:protein tyrosine phosphatase activity"/>
    <property type="evidence" value="ECO:0007669"/>
    <property type="project" value="TreeGrafter"/>
</dbReference>
<dbReference type="Proteomes" id="UP000324629">
    <property type="component" value="Unassembled WGS sequence"/>
</dbReference>
<dbReference type="PANTHER" id="PTHR10828">
    <property type="entry name" value="M-PHASE INDUCER PHOSPHATASE DUAL SPECIFICITY PHOSPHATASE CDC25"/>
    <property type="match status" value="1"/>
</dbReference>
<evidence type="ECO:0000313" key="3">
    <source>
        <dbReference type="Proteomes" id="UP000324629"/>
    </source>
</evidence>
<gene>
    <name evidence="2" type="ORF">DEA37_0004444</name>
</gene>
<evidence type="ECO:0000256" key="1">
    <source>
        <dbReference type="SAM" id="MobiDB-lite"/>
    </source>
</evidence>
<feature type="region of interest" description="Disordered" evidence="1">
    <location>
        <begin position="196"/>
        <end position="245"/>
    </location>
</feature>
<dbReference type="GO" id="GO:0110032">
    <property type="term" value="P:positive regulation of G2/MI transition of meiotic cell cycle"/>
    <property type="evidence" value="ECO:0007669"/>
    <property type="project" value="TreeGrafter"/>
</dbReference>
<dbReference type="GO" id="GO:0005634">
    <property type="term" value="C:nucleus"/>
    <property type="evidence" value="ECO:0007669"/>
    <property type="project" value="TreeGrafter"/>
</dbReference>
<dbReference type="GO" id="GO:0010971">
    <property type="term" value="P:positive regulation of G2/M transition of mitotic cell cycle"/>
    <property type="evidence" value="ECO:0007669"/>
    <property type="project" value="TreeGrafter"/>
</dbReference>
<dbReference type="InterPro" id="IPR036873">
    <property type="entry name" value="Rhodanese-like_dom_sf"/>
</dbReference>
<accession>A0A5J4NQT0</accession>
<dbReference type="GO" id="GO:0005737">
    <property type="term" value="C:cytoplasm"/>
    <property type="evidence" value="ECO:0007669"/>
    <property type="project" value="TreeGrafter"/>
</dbReference>
<sequence length="422" mass="46308">MSGCTWKVFDSMALLGKPRVTSHLLYICVLHRATFLRNVDRMSNYHRYPFLYFPEIYIMKGGYSAFFQNYSFTCSRSALSSALLVFHSPTQHLCSPGNYVKMSHRDYQTHFRLYKRLTKRVSSACMACIRPQHKLLDSPVVDSMNSFGQPSEFRDSVIVPPVSAPLLNIRSQQAPVLLGGEATLATATYEDKENVPCDVSSNDLSVHSTESGSSSSFRDSPVLPPVESPVSRRSSCSTDSSLNGSPLSLAEAVVRVGRRVIAATLGTADPSLGIGQLLEKFQFQVPTTQVMQPTVEPSCVRKPLKRSKTVTDMCNVMMHVENRHIVGDSKRVPLRAVIHNPFALSDELSGLQTTPAALGRKRANTLTCTPLNSMAPRPSSRNPTETPVAPSRTCKPFAYAAPIDASIARLSHSLSTSPVQPS</sequence>
<dbReference type="Gene3D" id="3.40.250.10">
    <property type="entry name" value="Rhodanese-like domain"/>
    <property type="match status" value="1"/>
</dbReference>
<dbReference type="GO" id="GO:0000086">
    <property type="term" value="P:G2/M transition of mitotic cell cycle"/>
    <property type="evidence" value="ECO:0007669"/>
    <property type="project" value="TreeGrafter"/>
</dbReference>
<feature type="compositionally biased region" description="Low complexity" evidence="1">
    <location>
        <begin position="228"/>
        <end position="241"/>
    </location>
</feature>
<feature type="compositionally biased region" description="Low complexity" evidence="1">
    <location>
        <begin position="204"/>
        <end position="221"/>
    </location>
</feature>
<dbReference type="SUPFAM" id="SSF52821">
    <property type="entry name" value="Rhodanese/Cell cycle control phosphatase"/>
    <property type="match status" value="1"/>
</dbReference>
<comment type="caution">
    <text evidence="2">The sequence shown here is derived from an EMBL/GenBank/DDBJ whole genome shotgun (WGS) entry which is preliminary data.</text>
</comment>
<evidence type="ECO:0000313" key="2">
    <source>
        <dbReference type="EMBL" id="KAA3677933.1"/>
    </source>
</evidence>